<evidence type="ECO:0000256" key="5">
    <source>
        <dbReference type="RuleBase" id="RU362121"/>
    </source>
</evidence>
<evidence type="ECO:0000256" key="3">
    <source>
        <dbReference type="ARBA" id="ARBA00023004"/>
    </source>
</evidence>
<feature type="region of interest" description="Disordered" evidence="6">
    <location>
        <begin position="1"/>
        <end position="77"/>
    </location>
</feature>
<dbReference type="InterPro" id="IPR001199">
    <property type="entry name" value="Cyt_B5-like_heme/steroid-bd"/>
</dbReference>
<dbReference type="AlphaFoldDB" id="A0A1C6XQE8"/>
<feature type="region of interest" description="Disordered" evidence="6">
    <location>
        <begin position="164"/>
        <end position="187"/>
    </location>
</feature>
<dbReference type="EMBL" id="LT608190">
    <property type="protein sequence ID" value="SCM07265.1"/>
    <property type="molecule type" value="Genomic_DNA"/>
</dbReference>
<evidence type="ECO:0000259" key="7">
    <source>
        <dbReference type="PROSITE" id="PS50255"/>
    </source>
</evidence>
<accession>A0A1C6XQE8</accession>
<dbReference type="Gene3D" id="3.10.120.10">
    <property type="entry name" value="Cytochrome b5-like heme/steroid binding domain"/>
    <property type="match status" value="1"/>
</dbReference>
<evidence type="ECO:0000313" key="9">
    <source>
        <dbReference type="Proteomes" id="UP000507536"/>
    </source>
</evidence>
<gene>
    <name evidence="8" type="ORF">PCHDS_000236200</name>
</gene>
<evidence type="ECO:0000256" key="2">
    <source>
        <dbReference type="ARBA" id="ARBA00022723"/>
    </source>
</evidence>
<feature type="compositionally biased region" description="Acidic residues" evidence="6">
    <location>
        <begin position="1"/>
        <end position="12"/>
    </location>
</feature>
<name>A0A1C6XQE8_PLACE</name>
<organism evidence="8 9">
    <name type="scientific">Plasmodium chabaudi adami</name>
    <dbReference type="NCBI Taxonomy" id="5826"/>
    <lineage>
        <taxon>Eukaryota</taxon>
        <taxon>Sar</taxon>
        <taxon>Alveolata</taxon>
        <taxon>Apicomplexa</taxon>
        <taxon>Aconoidasida</taxon>
        <taxon>Haemosporida</taxon>
        <taxon>Plasmodiidae</taxon>
        <taxon>Plasmodium</taxon>
        <taxon>Plasmodium (Vinckeia)</taxon>
    </lineage>
</organism>
<dbReference type="GO" id="GO:0016020">
    <property type="term" value="C:membrane"/>
    <property type="evidence" value="ECO:0007669"/>
    <property type="project" value="TreeGrafter"/>
</dbReference>
<feature type="compositionally biased region" description="Polar residues" evidence="6">
    <location>
        <begin position="33"/>
        <end position="48"/>
    </location>
</feature>
<keyword evidence="2 5" id="KW-0479">Metal-binding</keyword>
<feature type="compositionally biased region" description="Basic and acidic residues" evidence="6">
    <location>
        <begin position="13"/>
        <end position="22"/>
    </location>
</feature>
<feature type="domain" description="Cytochrome b5 heme-binding" evidence="7">
    <location>
        <begin position="205"/>
        <end position="280"/>
    </location>
</feature>
<protein>
    <recommendedName>
        <fullName evidence="7">Cytochrome b5 heme-binding domain-containing protein</fullName>
    </recommendedName>
</protein>
<keyword evidence="3 5" id="KW-0408">Iron</keyword>
<comment type="similarity">
    <text evidence="4 5">Belongs to the cytochrome b5 family.</text>
</comment>
<dbReference type="InterPro" id="IPR050668">
    <property type="entry name" value="Cytochrome_b5"/>
</dbReference>
<dbReference type="SUPFAM" id="SSF55856">
    <property type="entry name" value="Cytochrome b5-like heme/steroid binding domain"/>
    <property type="match status" value="1"/>
</dbReference>
<dbReference type="InterPro" id="IPR036400">
    <property type="entry name" value="Cyt_B5-like_heme/steroid_sf"/>
</dbReference>
<reference evidence="8 9" key="1">
    <citation type="submission" date="2016-08" db="EMBL/GenBank/DDBJ databases">
        <authorList>
            <consortium name="Pathogen Informatics"/>
        </authorList>
    </citation>
    <scope>NUCLEOTIDE SEQUENCE [LARGE SCALE GENOMIC DNA]</scope>
    <source>
        <strain evidence="8 9">DS</strain>
    </source>
</reference>
<dbReference type="GO" id="GO:0046872">
    <property type="term" value="F:metal ion binding"/>
    <property type="evidence" value="ECO:0007669"/>
    <property type="project" value="UniProtKB-UniRule"/>
</dbReference>
<evidence type="ECO:0000256" key="1">
    <source>
        <dbReference type="ARBA" id="ARBA00022617"/>
    </source>
</evidence>
<evidence type="ECO:0000256" key="4">
    <source>
        <dbReference type="ARBA" id="ARBA00038168"/>
    </source>
</evidence>
<sequence>MKIEETNEDDEKDISILEKSKTNENGINDYDKSINQLQLSQSDTSTTNKFEHYQGEGKYDEQNDERNDERGDERGGENCNACEFCEDVCLLEFCKSCELKRKELYNKYKRYNLKIYQNKLNRSIILNARTHKNVLSNEYSKMREVRDLSKSSESVHTLDSELKCKDKEKEDSQSSDSKNCENSKNENNNEKKKKKLLYYSYIRYKKNFTYCEIKRHCNVDDCWVVANGNVYDVTNFIEGHPGGINCILNKASSDVSNDFSFHSKYAQTYFWEPLKIGRVTSCSKEFVEEKNASNCIFM</sequence>
<feature type="compositionally biased region" description="Basic and acidic residues" evidence="6">
    <location>
        <begin position="49"/>
        <end position="76"/>
    </location>
</feature>
<dbReference type="PROSITE" id="PS50255">
    <property type="entry name" value="CYTOCHROME_B5_2"/>
    <property type="match status" value="1"/>
</dbReference>
<dbReference type="InterPro" id="IPR018506">
    <property type="entry name" value="Cyt_B5_heme-BS"/>
</dbReference>
<dbReference type="SMART" id="SM01117">
    <property type="entry name" value="Cyt-b5"/>
    <property type="match status" value="1"/>
</dbReference>
<evidence type="ECO:0000313" key="8">
    <source>
        <dbReference type="EMBL" id="SCM07265.1"/>
    </source>
</evidence>
<proteinExistence type="inferred from homology"/>
<dbReference type="PROSITE" id="PS00191">
    <property type="entry name" value="CYTOCHROME_B5_1"/>
    <property type="match status" value="1"/>
</dbReference>
<dbReference type="PANTHER" id="PTHR19359:SF146">
    <property type="entry name" value="B5, PUTATIVE-RELATED"/>
    <property type="match status" value="1"/>
</dbReference>
<dbReference type="Pfam" id="PF00173">
    <property type="entry name" value="Cyt-b5"/>
    <property type="match status" value="1"/>
</dbReference>
<keyword evidence="1 5" id="KW-0349">Heme</keyword>
<dbReference type="Proteomes" id="UP000507536">
    <property type="component" value="Chromosome 10"/>
</dbReference>
<dbReference type="PANTHER" id="PTHR19359">
    <property type="entry name" value="CYTOCHROME B5"/>
    <property type="match status" value="1"/>
</dbReference>
<dbReference type="GO" id="GO:0020037">
    <property type="term" value="F:heme binding"/>
    <property type="evidence" value="ECO:0007669"/>
    <property type="project" value="UniProtKB-UniRule"/>
</dbReference>
<evidence type="ECO:0000256" key="6">
    <source>
        <dbReference type="SAM" id="MobiDB-lite"/>
    </source>
</evidence>